<evidence type="ECO:0000313" key="2">
    <source>
        <dbReference type="Proteomes" id="UP000602759"/>
    </source>
</evidence>
<dbReference type="SUPFAM" id="SSF46785">
    <property type="entry name" value="Winged helix' DNA-binding domain"/>
    <property type="match status" value="1"/>
</dbReference>
<keyword evidence="2" id="KW-1185">Reference proteome</keyword>
<gene>
    <name evidence="1" type="ORF">H8B06_03770</name>
</gene>
<accession>A0ABR7YKT6</accession>
<dbReference type="EMBL" id="JACOIK010000002">
    <property type="protein sequence ID" value="MBD1431934.1"/>
    <property type="molecule type" value="Genomic_DNA"/>
</dbReference>
<reference evidence="1 2" key="1">
    <citation type="submission" date="2020-08" db="EMBL/GenBank/DDBJ databases">
        <title>Sphingobacterium sp. DN00404 isolated from aquaculture water.</title>
        <authorList>
            <person name="Zhang M."/>
        </authorList>
    </citation>
    <scope>NUCLEOTIDE SEQUENCE [LARGE SCALE GENOMIC DNA]</scope>
    <source>
        <strain evidence="1 2">DN00404</strain>
    </source>
</reference>
<dbReference type="Pfam" id="PF01475">
    <property type="entry name" value="FUR"/>
    <property type="match status" value="1"/>
</dbReference>
<name>A0ABR7YKT6_9SPHI</name>
<dbReference type="RefSeq" id="WP_190992964.1">
    <property type="nucleotide sequence ID" value="NZ_JACOIK010000002.1"/>
</dbReference>
<dbReference type="InterPro" id="IPR002481">
    <property type="entry name" value="FUR"/>
</dbReference>
<protein>
    <submittedName>
        <fullName evidence="1">Transcriptional repressor</fullName>
    </submittedName>
</protein>
<dbReference type="Proteomes" id="UP000602759">
    <property type="component" value="Unassembled WGS sequence"/>
</dbReference>
<comment type="caution">
    <text evidence="1">The sequence shown here is derived from an EMBL/GenBank/DDBJ whole genome shotgun (WGS) entry which is preliminary data.</text>
</comment>
<sequence>MEEIHNVIVNRLTAKGYIISQHRRIIIDHICKIQCIENVDDFWVSIRQQHTISWTTVYNTLRLLKELGYVHCAKVDNRQQFNLCSPIAPQNTDCI</sequence>
<dbReference type="InterPro" id="IPR036390">
    <property type="entry name" value="WH_DNA-bd_sf"/>
</dbReference>
<dbReference type="Gene3D" id="1.10.10.10">
    <property type="entry name" value="Winged helix-like DNA-binding domain superfamily/Winged helix DNA-binding domain"/>
    <property type="match status" value="1"/>
</dbReference>
<dbReference type="InterPro" id="IPR036388">
    <property type="entry name" value="WH-like_DNA-bd_sf"/>
</dbReference>
<proteinExistence type="predicted"/>
<evidence type="ECO:0000313" key="1">
    <source>
        <dbReference type="EMBL" id="MBD1431934.1"/>
    </source>
</evidence>
<organism evidence="1 2">
    <name type="scientific">Sphingobacterium micropteri</name>
    <dbReference type="NCBI Taxonomy" id="2763501"/>
    <lineage>
        <taxon>Bacteria</taxon>
        <taxon>Pseudomonadati</taxon>
        <taxon>Bacteroidota</taxon>
        <taxon>Sphingobacteriia</taxon>
        <taxon>Sphingobacteriales</taxon>
        <taxon>Sphingobacteriaceae</taxon>
        <taxon>Sphingobacterium</taxon>
    </lineage>
</organism>